<dbReference type="GO" id="GO:0009289">
    <property type="term" value="C:pilus"/>
    <property type="evidence" value="ECO:0007669"/>
    <property type="project" value="InterPro"/>
</dbReference>
<dbReference type="InterPro" id="IPR008966">
    <property type="entry name" value="Adhesion_dom_sf"/>
</dbReference>
<dbReference type="Gene3D" id="2.60.40.1090">
    <property type="entry name" value="Fimbrial-type adhesion domain"/>
    <property type="match status" value="1"/>
</dbReference>
<dbReference type="AlphaFoldDB" id="A0A379XT81"/>
<name>A0A379XT81_SALER</name>
<protein>
    <submittedName>
        <fullName evidence="3">Fimbrial protein</fullName>
    </submittedName>
</protein>
<accession>A0A379XT81</accession>
<dbReference type="EMBL" id="UGYB01000001">
    <property type="protein sequence ID" value="SUI03170.1"/>
    <property type="molecule type" value="Genomic_DNA"/>
</dbReference>
<proteinExistence type="predicted"/>
<dbReference type="InterPro" id="IPR000259">
    <property type="entry name" value="Adhesion_dom_fimbrial"/>
</dbReference>
<dbReference type="GO" id="GO:0007155">
    <property type="term" value="P:cell adhesion"/>
    <property type="evidence" value="ECO:0007669"/>
    <property type="project" value="InterPro"/>
</dbReference>
<sequence length="319" mass="35152">MFRIFMLFLFFFGGSFMIFTARAADGCEFVGGDVYLGVPQMSIPADTPDGTVLYTSSKMTKKLSCHLDNSAYAYYVNLATTADFNAFQRLKNGIKFTLYIDGVAYDREMTNSVGIIGSGVNMSFSKNVSIWFDIRVDSSRGKIPVSGTYLPGGFQSVFLMLGTRYDLQRGLIGLSTPNITYIPCTMDISVSPETIDFGVIKSSDLEKGIKFQRRFTTLIQKSKACTIAASAPFGINMFFEPTASTLNADGSLNLNNGLGLSISDTSGKYVPYNTEWKIDDVRVESILENHFTANLQKISGQDLKTGPFSADVVVRINYY</sequence>
<evidence type="ECO:0000313" key="4">
    <source>
        <dbReference type="Proteomes" id="UP000254220"/>
    </source>
</evidence>
<feature type="domain" description="Fimbrial-type adhesion" evidence="2">
    <location>
        <begin position="181"/>
        <end position="318"/>
    </location>
</feature>
<keyword evidence="1" id="KW-0732">Signal</keyword>
<feature type="chain" id="PRO_5016813653" evidence="1">
    <location>
        <begin position="24"/>
        <end position="319"/>
    </location>
</feature>
<dbReference type="Proteomes" id="UP000254220">
    <property type="component" value="Unassembled WGS sequence"/>
</dbReference>
<dbReference type="SUPFAM" id="SSF49401">
    <property type="entry name" value="Bacterial adhesins"/>
    <property type="match status" value="1"/>
</dbReference>
<feature type="signal peptide" evidence="1">
    <location>
        <begin position="1"/>
        <end position="23"/>
    </location>
</feature>
<evidence type="ECO:0000256" key="1">
    <source>
        <dbReference type="SAM" id="SignalP"/>
    </source>
</evidence>
<evidence type="ECO:0000313" key="3">
    <source>
        <dbReference type="EMBL" id="SUI03170.1"/>
    </source>
</evidence>
<organism evidence="3 4">
    <name type="scientific">Salmonella enterica subsp. indica</name>
    <dbReference type="NCBI Taxonomy" id="59207"/>
    <lineage>
        <taxon>Bacteria</taxon>
        <taxon>Pseudomonadati</taxon>
        <taxon>Pseudomonadota</taxon>
        <taxon>Gammaproteobacteria</taxon>
        <taxon>Enterobacterales</taxon>
        <taxon>Enterobacteriaceae</taxon>
        <taxon>Salmonella</taxon>
    </lineage>
</organism>
<reference evidence="3 4" key="1">
    <citation type="submission" date="2018-06" db="EMBL/GenBank/DDBJ databases">
        <authorList>
            <consortium name="Pathogen Informatics"/>
            <person name="Doyle S."/>
        </authorList>
    </citation>
    <scope>NUCLEOTIDE SEQUENCE [LARGE SCALE GENOMIC DNA]</scope>
    <source>
        <strain evidence="3 4">NCTC12420</strain>
    </source>
</reference>
<evidence type="ECO:0000259" key="2">
    <source>
        <dbReference type="Pfam" id="PF00419"/>
    </source>
</evidence>
<gene>
    <name evidence="3" type="primary">sbbA_1</name>
    <name evidence="3" type="ORF">NCTC12420_02962</name>
</gene>
<dbReference type="InterPro" id="IPR036937">
    <property type="entry name" value="Adhesion_dom_fimbrial_sf"/>
</dbReference>
<dbReference type="Pfam" id="PF00419">
    <property type="entry name" value="Fimbrial"/>
    <property type="match status" value="1"/>
</dbReference>